<organism evidence="1 2">
    <name type="scientific">Aquabacterium soli</name>
    <dbReference type="NCBI Taxonomy" id="2493092"/>
    <lineage>
        <taxon>Bacteria</taxon>
        <taxon>Pseudomonadati</taxon>
        <taxon>Pseudomonadota</taxon>
        <taxon>Betaproteobacteria</taxon>
        <taxon>Burkholderiales</taxon>
        <taxon>Aquabacterium</taxon>
    </lineage>
</organism>
<reference evidence="1 2" key="1">
    <citation type="submission" date="2018-12" db="EMBL/GenBank/DDBJ databases">
        <title>The whole draft genome of Aquabacterium sp. SJQ9.</title>
        <authorList>
            <person name="Sun L."/>
            <person name="Gao X."/>
            <person name="Chen W."/>
            <person name="Huang K."/>
        </authorList>
    </citation>
    <scope>NUCLEOTIDE SEQUENCE [LARGE SCALE GENOMIC DNA]</scope>
    <source>
        <strain evidence="1 2">SJQ9</strain>
    </source>
</reference>
<proteinExistence type="predicted"/>
<dbReference type="AlphaFoldDB" id="A0A426VHU4"/>
<dbReference type="SUPFAM" id="SSF51197">
    <property type="entry name" value="Clavaminate synthase-like"/>
    <property type="match status" value="1"/>
</dbReference>
<sequence length="234" mass="25607">MQSTHIDHFRAHGYVRLSGFHPRKRMAPVRQQLLDELKRLKIWAAGKSLSSAWRGMPPFQQIARLATLVKAPGVHEAWMTSELLANVAALAGREPGREHQATQLLLSLPHQGNWTLQGLNWHVDVTAEPPERLPGIQAFVLIDDVAPHGGATLALAGSHLIHGGPGAAGRLLRERLKMSKVLPGDLQALGIDIVEMSGSAGDVFLMDMRLLHTPSINATKHIRMMATSRFILAP</sequence>
<dbReference type="InterPro" id="IPR008775">
    <property type="entry name" value="Phytyl_CoA_dOase-like"/>
</dbReference>
<evidence type="ECO:0008006" key="3">
    <source>
        <dbReference type="Google" id="ProtNLM"/>
    </source>
</evidence>
<dbReference type="GO" id="GO:0016706">
    <property type="term" value="F:2-oxoglutarate-dependent dioxygenase activity"/>
    <property type="evidence" value="ECO:0007669"/>
    <property type="project" value="UniProtKB-ARBA"/>
</dbReference>
<evidence type="ECO:0000313" key="2">
    <source>
        <dbReference type="Proteomes" id="UP000269265"/>
    </source>
</evidence>
<dbReference type="RefSeq" id="WP_125241373.1">
    <property type="nucleotide sequence ID" value="NZ_RSED01000001.1"/>
</dbReference>
<dbReference type="Gene3D" id="2.60.120.620">
    <property type="entry name" value="q2cbj1_9rhob like domain"/>
    <property type="match status" value="1"/>
</dbReference>
<accession>A0A426VHU4</accession>
<dbReference type="OrthoDB" id="5294965at2"/>
<comment type="caution">
    <text evidence="1">The sequence shown here is derived from an EMBL/GenBank/DDBJ whole genome shotgun (WGS) entry which is preliminary data.</text>
</comment>
<dbReference type="EMBL" id="RSED01000001">
    <property type="protein sequence ID" value="RRS06230.1"/>
    <property type="molecule type" value="Genomic_DNA"/>
</dbReference>
<dbReference type="Proteomes" id="UP000269265">
    <property type="component" value="Unassembled WGS sequence"/>
</dbReference>
<name>A0A426VHU4_9BURK</name>
<evidence type="ECO:0000313" key="1">
    <source>
        <dbReference type="EMBL" id="RRS06230.1"/>
    </source>
</evidence>
<dbReference type="Pfam" id="PF05721">
    <property type="entry name" value="PhyH"/>
    <property type="match status" value="1"/>
</dbReference>
<gene>
    <name evidence="1" type="ORF">EIP75_01175</name>
</gene>
<protein>
    <recommendedName>
        <fullName evidence="3">Phytanoyl-CoA dioxygenase (PhyH)</fullName>
    </recommendedName>
</protein>
<keyword evidence="2" id="KW-1185">Reference proteome</keyword>